<accession>A0ABU5DVD1</accession>
<dbReference type="RefSeq" id="WP_320498827.1">
    <property type="nucleotide sequence ID" value="NZ_JAXCLX010000001.1"/>
</dbReference>
<dbReference type="Proteomes" id="UP001271769">
    <property type="component" value="Unassembled WGS sequence"/>
</dbReference>
<sequence length="848" mass="88596">MSLNAYSSYANYLSNISGVKNLQVSLAQLTQQLNTGKKSLDLTTYGVQGSRLLDLRADIQRREGYLDAIKAVTPDIKAYDNVFNSMEKLTSNMYSAFLSPLSDPPVAQKDKIVLEGDISDVGDIYKVTVDGKLFSYVTGGIEGSLDDIAGNLANQINAEPGMRVKAKAVSGEITITSIEVGATYNVTASVTNVAGGAENKVTTTQLQQGKVSPIVGQIDSSLSQLQSLLNEQINDRFLFGGLTANDKLPVVDLHKLPDPSGSANAITSSTVQQLATGTTVQKVRVSTDYLGALQTETFTINAQAFTFTGPLTAQELADQLRTAINGSVPLTGVVTVSDVDANGLTITATTPGTAFSAVITGTDPTPATVATVQPNVPIGASQVDTLQLSGPVGTINEIFSVTIMDPPNNTLPVTISYQTTGDEKSLDDIVTKLVDKINSYQPPFTVTVTAPGNGRIQLSSTTAFESHGGVQSQPTIATTQRTVVPVAQKDEVTFPGPFGDAGDVYTMNFTAPVAGGPFTVTTTSVDDAQSVAQKFAGLINAAGLGVTAAIKGSKLVLSSDTPGTAFTYTAVLTTDVGQVTAAPSTATTIANIPAGPLPQIDTVSLSGPVGRKGDAYELTVGGRTVRYLTTGAERDMDAIAINLVALVNAAVPAMSVTANAGATGTGSFTLTSNTPGVVLDTALKVVQPTVVTDPVAPIYNEHQEPNDSANAWQRGKITVADQLTLRSTFSANEAAFQKLQLALRYAQSAVNDLDHYQEKIDVARQLANDALTGIRALHADNTVNDAVITATSLSHQTSINLYTDGTEQIEGVDKNEVAAKLDVAQTQLQAIFAVMGTTSQISLVNFLA</sequence>
<protein>
    <recommendedName>
        <fullName evidence="3">Flagellin</fullName>
    </recommendedName>
</protein>
<name>A0ABU5DVD1_9PROT</name>
<evidence type="ECO:0008006" key="3">
    <source>
        <dbReference type="Google" id="ProtNLM"/>
    </source>
</evidence>
<reference evidence="1 2" key="1">
    <citation type="journal article" date="2013" name="Antonie Van Leeuwenhoek">
        <title>Dongia rigui sp. nov., isolated from freshwater of a large wetland in Korea.</title>
        <authorList>
            <person name="Baik K.S."/>
            <person name="Hwang Y.M."/>
            <person name="Choi J.S."/>
            <person name="Kwon J."/>
            <person name="Seong C.N."/>
        </authorList>
    </citation>
    <scope>NUCLEOTIDE SEQUENCE [LARGE SCALE GENOMIC DNA]</scope>
    <source>
        <strain evidence="1 2">04SU4-P</strain>
    </source>
</reference>
<keyword evidence="2" id="KW-1185">Reference proteome</keyword>
<proteinExistence type="predicted"/>
<dbReference type="EMBL" id="JAXCLX010000001">
    <property type="protein sequence ID" value="MDY0870556.1"/>
    <property type="molecule type" value="Genomic_DNA"/>
</dbReference>
<gene>
    <name evidence="1" type="ORF">SMD31_01420</name>
</gene>
<evidence type="ECO:0000313" key="2">
    <source>
        <dbReference type="Proteomes" id="UP001271769"/>
    </source>
</evidence>
<evidence type="ECO:0000313" key="1">
    <source>
        <dbReference type="EMBL" id="MDY0870556.1"/>
    </source>
</evidence>
<organism evidence="1 2">
    <name type="scientific">Dongia rigui</name>
    <dbReference type="NCBI Taxonomy" id="940149"/>
    <lineage>
        <taxon>Bacteria</taxon>
        <taxon>Pseudomonadati</taxon>
        <taxon>Pseudomonadota</taxon>
        <taxon>Alphaproteobacteria</taxon>
        <taxon>Rhodospirillales</taxon>
        <taxon>Dongiaceae</taxon>
        <taxon>Dongia</taxon>
    </lineage>
</organism>
<comment type="caution">
    <text evidence="1">The sequence shown here is derived from an EMBL/GenBank/DDBJ whole genome shotgun (WGS) entry which is preliminary data.</text>
</comment>